<dbReference type="EMBL" id="MFAF01000038">
    <property type="protein sequence ID" value="OGD78388.1"/>
    <property type="molecule type" value="Genomic_DNA"/>
</dbReference>
<comment type="function">
    <text evidence="7">Modulates transcription in response to changes in cellular NADH/NAD(+) redox state.</text>
</comment>
<dbReference type="AlphaFoldDB" id="A0A1F5FFF1"/>
<dbReference type="InterPro" id="IPR036390">
    <property type="entry name" value="WH_DNA-bd_sf"/>
</dbReference>
<dbReference type="SUPFAM" id="SSF51735">
    <property type="entry name" value="NAD(P)-binding Rossmann-fold domains"/>
    <property type="match status" value="1"/>
</dbReference>
<keyword evidence="6 7" id="KW-0804">Transcription</keyword>
<dbReference type="Gene3D" id="1.10.10.10">
    <property type="entry name" value="Winged helix-like DNA-binding domain superfamily/Winged helix DNA-binding domain"/>
    <property type="match status" value="1"/>
</dbReference>
<dbReference type="Proteomes" id="UP000177187">
    <property type="component" value="Unassembled WGS sequence"/>
</dbReference>
<sequence>MKKPVPQATVHRLSLYARYLGELESQGEDYISSERLGVGVGTNGAQVRKDLSFFDRFGIPGRGYPVSFLRKRLANILGVGDRVWRVAVVGAGRLGAALVGYSVFEKQSFHFVAILDNDPAKIGTRVNGLEVSDIRDLRAVVASENVEVAIITVPVYSAQQVADMLVEAGVRALLNFAPAKLDVSPHIALRNVDLAVELEGLSFHLINR</sequence>
<dbReference type="InterPro" id="IPR036388">
    <property type="entry name" value="WH-like_DNA-bd_sf"/>
</dbReference>
<comment type="subunit">
    <text evidence="7">Homodimer.</text>
</comment>
<dbReference type="Pfam" id="PF02629">
    <property type="entry name" value="CoA_binding"/>
    <property type="match status" value="1"/>
</dbReference>
<dbReference type="InterPro" id="IPR009718">
    <property type="entry name" value="Rex_DNA-bd_C_dom"/>
</dbReference>
<comment type="similarity">
    <text evidence="7">Belongs to the transcriptional regulatory Rex family.</text>
</comment>
<dbReference type="Pfam" id="PF06971">
    <property type="entry name" value="Put_DNA-bind_N"/>
    <property type="match status" value="1"/>
</dbReference>
<comment type="caution">
    <text evidence="9">The sequence shown here is derived from an EMBL/GenBank/DDBJ whole genome shotgun (WGS) entry which is preliminary data.</text>
</comment>
<dbReference type="GO" id="GO:0005737">
    <property type="term" value="C:cytoplasm"/>
    <property type="evidence" value="ECO:0007669"/>
    <property type="project" value="UniProtKB-SubCell"/>
</dbReference>
<evidence type="ECO:0000313" key="10">
    <source>
        <dbReference type="Proteomes" id="UP000177187"/>
    </source>
</evidence>
<comment type="subcellular location">
    <subcellularLocation>
        <location evidence="7">Cytoplasm</location>
    </subcellularLocation>
</comment>
<feature type="domain" description="CoA-binding" evidence="8">
    <location>
        <begin position="80"/>
        <end position="180"/>
    </location>
</feature>
<feature type="DNA-binding region" description="H-T-H motif" evidence="7">
    <location>
        <begin position="15"/>
        <end position="54"/>
    </location>
</feature>
<dbReference type="PANTHER" id="PTHR35786:SF1">
    <property type="entry name" value="REDOX-SENSING TRANSCRIPTIONAL REPRESSOR REX 1"/>
    <property type="match status" value="1"/>
</dbReference>
<dbReference type="NCBIfam" id="NF003992">
    <property type="entry name" value="PRK05472.2-1"/>
    <property type="match status" value="1"/>
</dbReference>
<dbReference type="STRING" id="1817816.A2Y64_05850"/>
<keyword evidence="3 7" id="KW-0805">Transcription regulation</keyword>
<keyword evidence="4 7" id="KW-0520">NAD</keyword>
<dbReference type="NCBIfam" id="NF003995">
    <property type="entry name" value="PRK05472.2-4"/>
    <property type="match status" value="1"/>
</dbReference>
<dbReference type="Gene3D" id="3.40.50.720">
    <property type="entry name" value="NAD(P)-binding Rossmann-like Domain"/>
    <property type="match status" value="1"/>
</dbReference>
<protein>
    <recommendedName>
        <fullName evidence="7">Redox-sensing transcriptional repressor Rex</fullName>
    </recommendedName>
</protein>
<dbReference type="InterPro" id="IPR036291">
    <property type="entry name" value="NAD(P)-bd_dom_sf"/>
</dbReference>
<evidence type="ECO:0000256" key="7">
    <source>
        <dbReference type="HAMAP-Rule" id="MF_01131"/>
    </source>
</evidence>
<evidence type="ECO:0000256" key="6">
    <source>
        <dbReference type="ARBA" id="ARBA00023163"/>
    </source>
</evidence>
<evidence type="ECO:0000256" key="2">
    <source>
        <dbReference type="ARBA" id="ARBA00022491"/>
    </source>
</evidence>
<dbReference type="InterPro" id="IPR058236">
    <property type="entry name" value="Rex_actinobacterial-type"/>
</dbReference>
<dbReference type="HAMAP" id="MF_01131">
    <property type="entry name" value="Rex"/>
    <property type="match status" value="1"/>
</dbReference>
<keyword evidence="5 7" id="KW-0238">DNA-binding</keyword>
<evidence type="ECO:0000313" key="9">
    <source>
        <dbReference type="EMBL" id="OGD78388.1"/>
    </source>
</evidence>
<dbReference type="NCBIfam" id="NF003994">
    <property type="entry name" value="PRK05472.2-3"/>
    <property type="match status" value="1"/>
</dbReference>
<dbReference type="GO" id="GO:0051775">
    <property type="term" value="P:response to redox state"/>
    <property type="evidence" value="ECO:0007669"/>
    <property type="project" value="InterPro"/>
</dbReference>
<dbReference type="SMART" id="SM00881">
    <property type="entry name" value="CoA_binding"/>
    <property type="match status" value="1"/>
</dbReference>
<reference evidence="9 10" key="1">
    <citation type="journal article" date="2016" name="Nat. Commun.">
        <title>Thousands of microbial genomes shed light on interconnected biogeochemical processes in an aquifer system.</title>
        <authorList>
            <person name="Anantharaman K."/>
            <person name="Brown C.T."/>
            <person name="Hug L.A."/>
            <person name="Sharon I."/>
            <person name="Castelle C.J."/>
            <person name="Probst A.J."/>
            <person name="Thomas B.C."/>
            <person name="Singh A."/>
            <person name="Wilkins M.J."/>
            <person name="Karaoz U."/>
            <person name="Brodie E.L."/>
            <person name="Williams K.H."/>
            <person name="Hubbard S.S."/>
            <person name="Banfield J.F."/>
        </authorList>
    </citation>
    <scope>NUCLEOTIDE SEQUENCE [LARGE SCALE GENOMIC DNA]</scope>
</reference>
<dbReference type="SUPFAM" id="SSF46785">
    <property type="entry name" value="Winged helix' DNA-binding domain"/>
    <property type="match status" value="1"/>
</dbReference>
<dbReference type="GO" id="GO:0003700">
    <property type="term" value="F:DNA-binding transcription factor activity"/>
    <property type="evidence" value="ECO:0007669"/>
    <property type="project" value="UniProtKB-UniRule"/>
</dbReference>
<evidence type="ECO:0000259" key="8">
    <source>
        <dbReference type="SMART" id="SM00881"/>
    </source>
</evidence>
<evidence type="ECO:0000256" key="3">
    <source>
        <dbReference type="ARBA" id="ARBA00023015"/>
    </source>
</evidence>
<gene>
    <name evidence="7" type="primary">rex</name>
    <name evidence="9" type="ORF">A2Y64_05850</name>
</gene>
<dbReference type="NCBIfam" id="NF003993">
    <property type="entry name" value="PRK05472.2-2"/>
    <property type="match status" value="1"/>
</dbReference>
<accession>A0A1F5FFF1</accession>
<dbReference type="InterPro" id="IPR022876">
    <property type="entry name" value="Tscrpt_rep_Rex"/>
</dbReference>
<evidence type="ECO:0000256" key="5">
    <source>
        <dbReference type="ARBA" id="ARBA00023125"/>
    </source>
</evidence>
<evidence type="ECO:0000256" key="1">
    <source>
        <dbReference type="ARBA" id="ARBA00022490"/>
    </source>
</evidence>
<name>A0A1F5FFF1_9BACT</name>
<organism evidence="9 10">
    <name type="scientific">Candidatus Coatesbacteria bacterium RBG_13_66_14</name>
    <dbReference type="NCBI Taxonomy" id="1817816"/>
    <lineage>
        <taxon>Bacteria</taxon>
        <taxon>Candidatus Coatesiibacteriota</taxon>
    </lineage>
</organism>
<dbReference type="PANTHER" id="PTHR35786">
    <property type="entry name" value="REDOX-SENSING TRANSCRIPTIONAL REPRESSOR REX"/>
    <property type="match status" value="1"/>
</dbReference>
<evidence type="ECO:0000256" key="4">
    <source>
        <dbReference type="ARBA" id="ARBA00023027"/>
    </source>
</evidence>
<keyword evidence="1 7" id="KW-0963">Cytoplasm</keyword>
<dbReference type="NCBIfam" id="NF003996">
    <property type="entry name" value="PRK05472.2-5"/>
    <property type="match status" value="1"/>
</dbReference>
<dbReference type="InterPro" id="IPR003781">
    <property type="entry name" value="CoA-bd"/>
</dbReference>
<dbReference type="GO" id="GO:0045892">
    <property type="term" value="P:negative regulation of DNA-templated transcription"/>
    <property type="evidence" value="ECO:0007669"/>
    <property type="project" value="InterPro"/>
</dbReference>
<feature type="binding site" evidence="7">
    <location>
        <begin position="90"/>
        <end position="95"/>
    </location>
    <ligand>
        <name>NAD(+)</name>
        <dbReference type="ChEBI" id="CHEBI:57540"/>
    </ligand>
</feature>
<proteinExistence type="inferred from homology"/>
<keyword evidence="2 7" id="KW-0678">Repressor</keyword>
<dbReference type="GO" id="GO:0003677">
    <property type="term" value="F:DNA binding"/>
    <property type="evidence" value="ECO:0007669"/>
    <property type="project" value="UniProtKB-UniRule"/>
</dbReference>